<protein>
    <submittedName>
        <fullName evidence="2">Bacterial regulatory proteins, luxR family</fullName>
    </submittedName>
</protein>
<dbReference type="SUPFAM" id="SSF46894">
    <property type="entry name" value="C-terminal effector domain of the bipartite response regulators"/>
    <property type="match status" value="1"/>
</dbReference>
<reference evidence="2 4" key="1">
    <citation type="submission" date="2018-12" db="EMBL/GenBank/DDBJ databases">
        <authorList>
            <consortium name="Pathogen Informatics"/>
        </authorList>
    </citation>
    <scope>NUCLEOTIDE SEQUENCE [LARGE SCALE GENOMIC DNA]</scope>
    <source>
        <strain evidence="2 4">NCTC10951</strain>
    </source>
</reference>
<dbReference type="InterPro" id="IPR036388">
    <property type="entry name" value="WH-like_DNA-bd_sf"/>
</dbReference>
<dbReference type="Gene3D" id="1.10.10.10">
    <property type="entry name" value="Winged helix-like DNA-binding domain superfamily/Winged helix DNA-binding domain"/>
    <property type="match status" value="1"/>
</dbReference>
<proteinExistence type="predicted"/>
<dbReference type="PROSITE" id="PS50043">
    <property type="entry name" value="HTH_LUXR_2"/>
    <property type="match status" value="1"/>
</dbReference>
<dbReference type="GO" id="GO:0003677">
    <property type="term" value="F:DNA binding"/>
    <property type="evidence" value="ECO:0007669"/>
    <property type="project" value="InterPro"/>
</dbReference>
<dbReference type="KEGG" id="avc:NCTC10951_02980"/>
<dbReference type="InterPro" id="IPR016032">
    <property type="entry name" value="Sig_transdc_resp-reg_C-effctor"/>
</dbReference>
<dbReference type="EMBL" id="LR134477">
    <property type="protein sequence ID" value="VEI18939.1"/>
    <property type="molecule type" value="Genomic_DNA"/>
</dbReference>
<name>A0A3S4Z6L1_ACTVI</name>
<dbReference type="PROSITE" id="PS00622">
    <property type="entry name" value="HTH_LUXR_1"/>
    <property type="match status" value="1"/>
</dbReference>
<accession>A0A3S4Z6L1</accession>
<organism evidence="2 4">
    <name type="scientific">Actinomyces viscosus</name>
    <dbReference type="NCBI Taxonomy" id="1656"/>
    <lineage>
        <taxon>Bacteria</taxon>
        <taxon>Bacillati</taxon>
        <taxon>Actinomycetota</taxon>
        <taxon>Actinomycetes</taxon>
        <taxon>Actinomycetales</taxon>
        <taxon>Actinomycetaceae</taxon>
        <taxon>Actinomyces</taxon>
    </lineage>
</organism>
<dbReference type="AlphaFoldDB" id="A0A3S4Z6L1"/>
<dbReference type="Proteomes" id="UP000268658">
    <property type="component" value="Chromosome"/>
</dbReference>
<dbReference type="EMBL" id="LR134477">
    <property type="protein sequence ID" value="VEI14187.1"/>
    <property type="molecule type" value="Genomic_DNA"/>
</dbReference>
<gene>
    <name evidence="2" type="ORF">NCTC10951_00040</name>
    <name evidence="3" type="ORF">NCTC10951_02980</name>
</gene>
<evidence type="ECO:0000313" key="3">
    <source>
        <dbReference type="EMBL" id="VEI18939.1"/>
    </source>
</evidence>
<evidence type="ECO:0000313" key="2">
    <source>
        <dbReference type="EMBL" id="VEI14187.1"/>
    </source>
</evidence>
<dbReference type="SMART" id="SM00421">
    <property type="entry name" value="HTH_LUXR"/>
    <property type="match status" value="1"/>
</dbReference>
<feature type="domain" description="HTH luxR-type" evidence="1">
    <location>
        <begin position="1"/>
        <end position="48"/>
    </location>
</feature>
<evidence type="ECO:0000259" key="1">
    <source>
        <dbReference type="PROSITE" id="PS50043"/>
    </source>
</evidence>
<dbReference type="Pfam" id="PF00196">
    <property type="entry name" value="GerE"/>
    <property type="match status" value="1"/>
</dbReference>
<sequence length="49" mass="5532">MSQGLTNTEIAQRLVLAPDSVKKNATRILTKLDLRDRVQLVLLMRDAQP</sequence>
<dbReference type="GO" id="GO:0006355">
    <property type="term" value="P:regulation of DNA-templated transcription"/>
    <property type="evidence" value="ECO:0007669"/>
    <property type="project" value="InterPro"/>
</dbReference>
<dbReference type="KEGG" id="avc:NCTC10951_00040"/>
<evidence type="ECO:0000313" key="4">
    <source>
        <dbReference type="Proteomes" id="UP000268658"/>
    </source>
</evidence>
<dbReference type="InterPro" id="IPR000792">
    <property type="entry name" value="Tscrpt_reg_LuxR_C"/>
</dbReference>